<keyword evidence="2" id="KW-0539">Nucleus</keyword>
<dbReference type="PANTHER" id="PTHR37534">
    <property type="entry name" value="TRANSCRIPTIONAL ACTIVATOR PROTEIN UGA3"/>
    <property type="match status" value="1"/>
</dbReference>
<dbReference type="SMART" id="SM00066">
    <property type="entry name" value="GAL4"/>
    <property type="match status" value="1"/>
</dbReference>
<feature type="compositionally biased region" description="Low complexity" evidence="3">
    <location>
        <begin position="126"/>
        <end position="140"/>
    </location>
</feature>
<dbReference type="GeneID" id="87811733"/>
<keyword evidence="7" id="KW-1185">Reference proteome</keyword>
<feature type="region of interest" description="Disordered" evidence="3">
    <location>
        <begin position="1"/>
        <end position="73"/>
    </location>
</feature>
<dbReference type="Proteomes" id="UP000827549">
    <property type="component" value="Chromosome 6"/>
</dbReference>
<dbReference type="EMBL" id="CP086719">
    <property type="protein sequence ID" value="WOO85069.1"/>
    <property type="molecule type" value="Genomic_DNA"/>
</dbReference>
<dbReference type="GO" id="GO:0000981">
    <property type="term" value="F:DNA-binding transcription factor activity, RNA polymerase II-specific"/>
    <property type="evidence" value="ECO:0007669"/>
    <property type="project" value="InterPro"/>
</dbReference>
<reference evidence="6" key="1">
    <citation type="submission" date="2023-10" db="EMBL/GenBank/DDBJ databases">
        <authorList>
            <person name="Noh H."/>
        </authorList>
    </citation>
    <scope>NUCLEOTIDE SEQUENCE</scope>
    <source>
        <strain evidence="6">DUCC4014</strain>
    </source>
</reference>
<dbReference type="SUPFAM" id="SSF57701">
    <property type="entry name" value="Zn2/Cys6 DNA-binding domain"/>
    <property type="match status" value="1"/>
</dbReference>
<evidence type="ECO:0000256" key="4">
    <source>
        <dbReference type="SAM" id="Phobius"/>
    </source>
</evidence>
<sequence length="664" mass="72903">MATISLMSTQAKRSTKHRRIDRLERDKSSAQIPPPGTPQPASQIRFSHRSSPPLLNMPPTQPSDEVRRKGHTRRKDGCLTCRKRRVGCTRERPQCAHCTRLSLKCTWPIESDVNDPNHQPLRRRAGAAPQRSRSRSPPRSSNDEGENKWSAPAFNTSSASVLPLLADVAASAPMAAAARQLHLPPVADLPLTQLPPGLFDFALSAPEDPFGLGTVDLAAFPRDALDAAVAASLNVFSGVPQQPVVPFTPVTAASTTSTPGAGANSPVVLQLEDQPYIAFYLERSSQWAKMRGPHLPNHFLSVFAVSLFFPPLYFGILAWSALSLGLSLPSLDARREQALSYAQAKHEACFLALSSHLASDSTDNIEPVLSAIKVYCQYEIGLGNDPSSIQGLLDLAKYLCVRPSETLAHLTVMGQRMAVLLSSFDVRASMFHRGKAEYTFELAHSLLDTPLADSWHPESMQLLRLNHFSAQCIRLDSTLRDGRERGDTDAVRKLLADGDELFAALKALQDKYDGEALDGISVALDVPTDRPKDMQPTPQLVTLCLLSCLYNMIVIYLCRILGLPPPARAAERIYAVSRNLAALHPDVASTVFHRPLFFAGLEAKDEEMFDWIVNRLGETARAGGGHHVHRTLGLLVRVRELEKEGGTKQDISAVLLREQKKFIM</sequence>
<dbReference type="PROSITE" id="PS50048">
    <property type="entry name" value="ZN2_CY6_FUNGAL_2"/>
    <property type="match status" value="1"/>
</dbReference>
<dbReference type="AlphaFoldDB" id="A0AAF0YH86"/>
<proteinExistence type="predicted"/>
<dbReference type="InterPro" id="IPR001138">
    <property type="entry name" value="Zn2Cys6_DnaBD"/>
</dbReference>
<dbReference type="RefSeq" id="XP_062631095.1">
    <property type="nucleotide sequence ID" value="XM_062775111.1"/>
</dbReference>
<feature type="domain" description="Zn(2)-C6 fungal-type" evidence="5">
    <location>
        <begin position="77"/>
        <end position="107"/>
    </location>
</feature>
<evidence type="ECO:0000256" key="1">
    <source>
        <dbReference type="ARBA" id="ARBA00004123"/>
    </source>
</evidence>
<dbReference type="Pfam" id="PF11951">
    <property type="entry name" value="Fungal_trans_2"/>
    <property type="match status" value="1"/>
</dbReference>
<dbReference type="GO" id="GO:0005634">
    <property type="term" value="C:nucleus"/>
    <property type="evidence" value="ECO:0007669"/>
    <property type="project" value="UniProtKB-SubCell"/>
</dbReference>
<protein>
    <submittedName>
        <fullName evidence="6">Sterol uptake control protein 2</fullName>
    </submittedName>
</protein>
<dbReference type="Pfam" id="PF00172">
    <property type="entry name" value="Zn_clus"/>
    <property type="match status" value="1"/>
</dbReference>
<evidence type="ECO:0000313" key="6">
    <source>
        <dbReference type="EMBL" id="WOO85069.1"/>
    </source>
</evidence>
<dbReference type="InterPro" id="IPR021858">
    <property type="entry name" value="Fun_TF"/>
</dbReference>
<keyword evidence="4" id="KW-1133">Transmembrane helix</keyword>
<keyword evidence="4" id="KW-0472">Membrane</keyword>
<accession>A0AAF0YH86</accession>
<keyword evidence="4" id="KW-0812">Transmembrane</keyword>
<dbReference type="PANTHER" id="PTHR37534:SF46">
    <property type="entry name" value="ZN(II)2CYS6 TRANSCRIPTION FACTOR (EUROFUNG)"/>
    <property type="match status" value="1"/>
</dbReference>
<evidence type="ECO:0000256" key="2">
    <source>
        <dbReference type="ARBA" id="ARBA00023242"/>
    </source>
</evidence>
<name>A0AAF0YH86_9TREE</name>
<dbReference type="Gene3D" id="4.10.240.10">
    <property type="entry name" value="Zn(2)-C6 fungal-type DNA-binding domain"/>
    <property type="match status" value="1"/>
</dbReference>
<dbReference type="CDD" id="cd00067">
    <property type="entry name" value="GAL4"/>
    <property type="match status" value="1"/>
</dbReference>
<dbReference type="InterPro" id="IPR036864">
    <property type="entry name" value="Zn2-C6_fun-type_DNA-bd_sf"/>
</dbReference>
<feature type="compositionally biased region" description="Polar residues" evidence="3">
    <location>
        <begin position="1"/>
        <end position="12"/>
    </location>
</feature>
<feature type="transmembrane region" description="Helical" evidence="4">
    <location>
        <begin position="299"/>
        <end position="322"/>
    </location>
</feature>
<evidence type="ECO:0000259" key="5">
    <source>
        <dbReference type="PROSITE" id="PS50048"/>
    </source>
</evidence>
<evidence type="ECO:0000256" key="3">
    <source>
        <dbReference type="SAM" id="MobiDB-lite"/>
    </source>
</evidence>
<organism evidence="6 7">
    <name type="scientific">Vanrija pseudolonga</name>
    <dbReference type="NCBI Taxonomy" id="143232"/>
    <lineage>
        <taxon>Eukaryota</taxon>
        <taxon>Fungi</taxon>
        <taxon>Dikarya</taxon>
        <taxon>Basidiomycota</taxon>
        <taxon>Agaricomycotina</taxon>
        <taxon>Tremellomycetes</taxon>
        <taxon>Trichosporonales</taxon>
        <taxon>Trichosporonaceae</taxon>
        <taxon>Vanrija</taxon>
    </lineage>
</organism>
<feature type="region of interest" description="Disordered" evidence="3">
    <location>
        <begin position="111"/>
        <end position="152"/>
    </location>
</feature>
<gene>
    <name evidence="6" type="primary">UPC2_1</name>
    <name evidence="6" type="ORF">LOC62_06G008569</name>
</gene>
<dbReference type="PROSITE" id="PS00463">
    <property type="entry name" value="ZN2_CY6_FUNGAL_1"/>
    <property type="match status" value="1"/>
</dbReference>
<dbReference type="GO" id="GO:0008270">
    <property type="term" value="F:zinc ion binding"/>
    <property type="evidence" value="ECO:0007669"/>
    <property type="project" value="InterPro"/>
</dbReference>
<comment type="subcellular location">
    <subcellularLocation>
        <location evidence="1">Nucleus</location>
    </subcellularLocation>
</comment>
<evidence type="ECO:0000313" key="7">
    <source>
        <dbReference type="Proteomes" id="UP000827549"/>
    </source>
</evidence>